<evidence type="ECO:0000256" key="1">
    <source>
        <dbReference type="SAM" id="Phobius"/>
    </source>
</evidence>
<dbReference type="EMBL" id="JAAEDH010000002">
    <property type="protein sequence ID" value="MBR0653889.1"/>
    <property type="molecule type" value="Genomic_DNA"/>
</dbReference>
<dbReference type="Proteomes" id="UP001196068">
    <property type="component" value="Unassembled WGS sequence"/>
</dbReference>
<keyword evidence="1" id="KW-0812">Transmembrane</keyword>
<gene>
    <name evidence="2" type="ORF">GXW79_02235</name>
</gene>
<sequence length="87" mass="9589">MPVVLILALVMHWLLHQVTERMSRWHISLPGVITSLIWASAGWLIGGIGGAVTFALGTAASLAFAVMDERMRRARDLAHHRSGIRFS</sequence>
<keyword evidence="1" id="KW-1133">Transmembrane helix</keyword>
<accession>A0AAF1JXW2</accession>
<keyword evidence="1" id="KW-0472">Membrane</keyword>
<keyword evidence="3" id="KW-1185">Reference proteome</keyword>
<dbReference type="AlphaFoldDB" id="A0AAF1JXW2"/>
<reference evidence="2" key="1">
    <citation type="submission" date="2020-01" db="EMBL/GenBank/DDBJ databases">
        <authorList>
            <person name="Rat A."/>
        </authorList>
    </citation>
    <scope>NUCLEOTIDE SEQUENCE</scope>
    <source>
        <strain evidence="2">LMG 28251</strain>
    </source>
</reference>
<reference evidence="2" key="2">
    <citation type="journal article" date="2021" name="Syst. Appl. Microbiol.">
        <title>Roseomonas hellenica sp. nov., isolated from roots of wild-growing Alkanna tinctoria.</title>
        <authorList>
            <person name="Rat A."/>
            <person name="Naranjo H.D."/>
            <person name="Lebbe L."/>
            <person name="Cnockaert M."/>
            <person name="Krigas N."/>
            <person name="Grigoriadou K."/>
            <person name="Maloupa E."/>
            <person name="Willems A."/>
        </authorList>
    </citation>
    <scope>NUCLEOTIDE SEQUENCE</scope>
    <source>
        <strain evidence="2">LMG 28251</strain>
    </source>
</reference>
<organism evidence="2 3">
    <name type="scientific">Plastoroseomonas arctica</name>
    <dbReference type="NCBI Taxonomy" id="1509237"/>
    <lineage>
        <taxon>Bacteria</taxon>
        <taxon>Pseudomonadati</taxon>
        <taxon>Pseudomonadota</taxon>
        <taxon>Alphaproteobacteria</taxon>
        <taxon>Acetobacterales</taxon>
        <taxon>Acetobacteraceae</taxon>
        <taxon>Plastoroseomonas</taxon>
    </lineage>
</organism>
<evidence type="ECO:0000313" key="3">
    <source>
        <dbReference type="Proteomes" id="UP001196068"/>
    </source>
</evidence>
<proteinExistence type="predicted"/>
<name>A0AAF1JXW2_9PROT</name>
<comment type="caution">
    <text evidence="2">The sequence shown here is derived from an EMBL/GenBank/DDBJ whole genome shotgun (WGS) entry which is preliminary data.</text>
</comment>
<feature type="transmembrane region" description="Helical" evidence="1">
    <location>
        <begin position="41"/>
        <end position="66"/>
    </location>
</feature>
<protein>
    <submittedName>
        <fullName evidence="2">Uncharacterized protein</fullName>
    </submittedName>
</protein>
<evidence type="ECO:0000313" key="2">
    <source>
        <dbReference type="EMBL" id="MBR0653889.1"/>
    </source>
</evidence>